<dbReference type="PANTHER" id="PTHR47505:SF1">
    <property type="entry name" value="DNA UTILIZATION PROTEIN YHGH"/>
    <property type="match status" value="1"/>
</dbReference>
<dbReference type="EMBL" id="CP034465">
    <property type="protein sequence ID" value="AZP04585.1"/>
    <property type="molecule type" value="Genomic_DNA"/>
</dbReference>
<dbReference type="Gene3D" id="3.40.50.2020">
    <property type="match status" value="1"/>
</dbReference>
<evidence type="ECO:0000313" key="3">
    <source>
        <dbReference type="EMBL" id="AZP04585.1"/>
    </source>
</evidence>
<evidence type="ECO:0000313" key="4">
    <source>
        <dbReference type="Proteomes" id="UP000273326"/>
    </source>
</evidence>
<organism evidence="3 4">
    <name type="scientific">Jeotgalibaca ciconiae</name>
    <dbReference type="NCBI Taxonomy" id="2496265"/>
    <lineage>
        <taxon>Bacteria</taxon>
        <taxon>Bacillati</taxon>
        <taxon>Bacillota</taxon>
        <taxon>Bacilli</taxon>
        <taxon>Lactobacillales</taxon>
        <taxon>Carnobacteriaceae</taxon>
        <taxon>Jeotgalibaca</taxon>
    </lineage>
</organism>
<comment type="similarity">
    <text evidence="1">Belongs to the ComF/GntX family.</text>
</comment>
<accession>A0A3S9HB41</accession>
<sequence>MKTCLLCNRVMKRTLSLHELFSFQPYHDSPACNSCLAKFTRIDRETACPACSRLQKNKEICIDCKKWQKEYPDRLIRHRSLYQYDEKLKEWLSQYKFVGDVRFASLFQTDLKKLYHQNKGYIFVPLPISKKSREERGFNQSELLLQTAGVPYQDILINHYSGEKQSEKNRQERLISQQPFQLLNQGEVKNKSFLLFDDVYTTGRTMLHAKALLDSAGAADILSLSIGR</sequence>
<gene>
    <name evidence="3" type="ORF">EJN90_08025</name>
</gene>
<dbReference type="RefSeq" id="WP_126110136.1">
    <property type="nucleotide sequence ID" value="NZ_CP034465.1"/>
</dbReference>
<evidence type="ECO:0000259" key="2">
    <source>
        <dbReference type="Pfam" id="PF00156"/>
    </source>
</evidence>
<dbReference type="AlphaFoldDB" id="A0A3S9HB41"/>
<dbReference type="InterPro" id="IPR029057">
    <property type="entry name" value="PRTase-like"/>
</dbReference>
<dbReference type="CDD" id="cd06223">
    <property type="entry name" value="PRTases_typeI"/>
    <property type="match status" value="1"/>
</dbReference>
<dbReference type="InterPro" id="IPR051910">
    <property type="entry name" value="ComF/GntX_DNA_util-trans"/>
</dbReference>
<dbReference type="SUPFAM" id="SSF53271">
    <property type="entry name" value="PRTase-like"/>
    <property type="match status" value="1"/>
</dbReference>
<protein>
    <submittedName>
        <fullName evidence="3">ComF family protein</fullName>
    </submittedName>
</protein>
<dbReference type="KEGG" id="jeh:EJN90_08025"/>
<dbReference type="PANTHER" id="PTHR47505">
    <property type="entry name" value="DNA UTILIZATION PROTEIN YHGH"/>
    <property type="match status" value="1"/>
</dbReference>
<feature type="domain" description="Phosphoribosyltransferase" evidence="2">
    <location>
        <begin position="142"/>
        <end position="221"/>
    </location>
</feature>
<dbReference type="OrthoDB" id="9779910at2"/>
<name>A0A3S9HB41_9LACT</name>
<dbReference type="InterPro" id="IPR000836">
    <property type="entry name" value="PRTase_dom"/>
</dbReference>
<keyword evidence="4" id="KW-1185">Reference proteome</keyword>
<dbReference type="Proteomes" id="UP000273326">
    <property type="component" value="Chromosome"/>
</dbReference>
<evidence type="ECO:0000256" key="1">
    <source>
        <dbReference type="ARBA" id="ARBA00008007"/>
    </source>
</evidence>
<proteinExistence type="inferred from homology"/>
<dbReference type="Pfam" id="PF00156">
    <property type="entry name" value="Pribosyltran"/>
    <property type="match status" value="1"/>
</dbReference>
<reference evidence="4" key="1">
    <citation type="submission" date="2018-12" db="EMBL/GenBank/DDBJ databases">
        <title>Complete genome sequencing of Jeotgalibaca sp. H21T32.</title>
        <authorList>
            <person name="Bae J.-W."/>
            <person name="Lee S.-Y."/>
        </authorList>
    </citation>
    <scope>NUCLEOTIDE SEQUENCE [LARGE SCALE GENOMIC DNA]</scope>
    <source>
        <strain evidence="4">H21T32</strain>
    </source>
</reference>